<reference evidence="1 2" key="1">
    <citation type="submission" date="2020-08" db="EMBL/GenBank/DDBJ databases">
        <title>Aquariorum lacteus gen. nov., sp. nov., a new member of the family Comamonadaceae, isolated from freshwater aquarium.</title>
        <authorList>
            <person name="Chun S.-J."/>
        </authorList>
    </citation>
    <scope>NUCLEOTIDE SEQUENCE [LARGE SCALE GENOMIC DNA]</scope>
    <source>
        <strain evidence="1 2">SJAQ100</strain>
    </source>
</reference>
<dbReference type="PANTHER" id="PTHR37950:SF1">
    <property type="entry name" value="4-HYDROXYPHENYLACETATE CATABOLISM PROTEIN"/>
    <property type="match status" value="1"/>
</dbReference>
<sequence length="118" mass="12380">MPHLILESTLAPEALDPRALLQALQRQLLSSGVFDGPDIKGRVLPLGPHQVGDGQGPQAFVHVTLKLLAGRPPAVRQALAQGLLDTLSAQPGLAGRGVQLSVELLELDPTVYAKRAAS</sequence>
<keyword evidence="2" id="KW-1185">Reference proteome</keyword>
<evidence type="ECO:0000313" key="1">
    <source>
        <dbReference type="EMBL" id="MBB1162972.1"/>
    </source>
</evidence>
<dbReference type="EMBL" id="JACIVI010000005">
    <property type="protein sequence ID" value="MBB1162972.1"/>
    <property type="molecule type" value="Genomic_DNA"/>
</dbReference>
<comment type="caution">
    <text evidence="1">The sequence shown here is derived from an EMBL/GenBank/DDBJ whole genome shotgun (WGS) entry which is preliminary data.</text>
</comment>
<dbReference type="CDD" id="cd00580">
    <property type="entry name" value="CHMI"/>
    <property type="match status" value="1"/>
</dbReference>
<proteinExistence type="predicted"/>
<dbReference type="GO" id="GO:0008704">
    <property type="term" value="F:5-carboxymethyl-2-hydroxymuconate delta-isomerase activity"/>
    <property type="evidence" value="ECO:0007669"/>
    <property type="project" value="InterPro"/>
</dbReference>
<evidence type="ECO:0000313" key="2">
    <source>
        <dbReference type="Proteomes" id="UP000586093"/>
    </source>
</evidence>
<accession>A0A839HNE0</accession>
<dbReference type="RefSeq" id="WP_182665414.1">
    <property type="nucleotide sequence ID" value="NZ_JACIVI010000005.1"/>
</dbReference>
<dbReference type="Proteomes" id="UP000586093">
    <property type="component" value="Unassembled WGS sequence"/>
</dbReference>
<keyword evidence="1" id="KW-0413">Isomerase</keyword>
<protein>
    <submittedName>
        <fullName evidence="1">5-carboxymethyl-2-hydroxymuconate Delta-isomerase</fullName>
    </submittedName>
</protein>
<dbReference type="InterPro" id="IPR014347">
    <property type="entry name" value="Tautomerase/MIF_sf"/>
</dbReference>
<dbReference type="AlphaFoldDB" id="A0A839HNE0"/>
<dbReference type="Pfam" id="PF02962">
    <property type="entry name" value="CHMI"/>
    <property type="match status" value="1"/>
</dbReference>
<dbReference type="InterPro" id="IPR004220">
    <property type="entry name" value="5-COMe_2-OHmuconate_Isoase"/>
</dbReference>
<organism evidence="1 2">
    <name type="scientific">Aquariibacter albus</name>
    <dbReference type="NCBI Taxonomy" id="2759899"/>
    <lineage>
        <taxon>Bacteria</taxon>
        <taxon>Pseudomonadati</taxon>
        <taxon>Pseudomonadota</taxon>
        <taxon>Betaproteobacteria</taxon>
        <taxon>Burkholderiales</taxon>
        <taxon>Sphaerotilaceae</taxon>
        <taxon>Aquariibacter</taxon>
    </lineage>
</organism>
<name>A0A839HNE0_9BURK</name>
<gene>
    <name evidence="1" type="ORF">H4F90_13385</name>
</gene>
<dbReference type="Gene3D" id="3.30.429.10">
    <property type="entry name" value="Macrophage Migration Inhibitory Factor"/>
    <property type="match status" value="1"/>
</dbReference>
<dbReference type="PANTHER" id="PTHR37950">
    <property type="entry name" value="4-HYDROXYPHENYLACETATE CATABOLISM PROTEIN"/>
    <property type="match status" value="1"/>
</dbReference>
<dbReference type="SUPFAM" id="SSF55331">
    <property type="entry name" value="Tautomerase/MIF"/>
    <property type="match status" value="1"/>
</dbReference>